<dbReference type="InterPro" id="IPR012433">
    <property type="entry name" value="Imm11"/>
</dbReference>
<dbReference type="KEGG" id="pez:HWQ56_00665"/>
<reference evidence="2 3" key="1">
    <citation type="submission" date="2020-06" db="EMBL/GenBank/DDBJ databases">
        <title>Pseudomonas eucalypticola sp. nov., an endophyte of Eucalyptus dunnii leaves with biocontrol ability of eucalyptus leaf blight.</title>
        <authorList>
            <person name="Liu Y."/>
            <person name="Song Z."/>
            <person name="Zeng H."/>
            <person name="Lu M."/>
            <person name="Wang X."/>
            <person name="Lian X."/>
            <person name="Zhang Q."/>
        </authorList>
    </citation>
    <scope>NUCLEOTIDE SEQUENCE [LARGE SCALE GENOMIC DNA]</scope>
    <source>
        <strain evidence="2 3">NP-1</strain>
    </source>
</reference>
<dbReference type="EMBL" id="CP056030">
    <property type="protein sequence ID" value="QKZ02381.1"/>
    <property type="molecule type" value="Genomic_DNA"/>
</dbReference>
<proteinExistence type="predicted"/>
<dbReference type="AlphaFoldDB" id="A0A7D5D523"/>
<keyword evidence="3" id="KW-1185">Reference proteome</keyword>
<gene>
    <name evidence="2" type="ORF">HWQ56_00665</name>
</gene>
<evidence type="ECO:0000259" key="1">
    <source>
        <dbReference type="Pfam" id="PF07791"/>
    </source>
</evidence>
<evidence type="ECO:0000313" key="2">
    <source>
        <dbReference type="EMBL" id="QKZ02381.1"/>
    </source>
</evidence>
<feature type="domain" description="Immunity MXAN-0049 protein" evidence="1">
    <location>
        <begin position="122"/>
        <end position="177"/>
    </location>
</feature>
<dbReference type="Proteomes" id="UP000509568">
    <property type="component" value="Chromosome"/>
</dbReference>
<accession>A0A7D5D523</accession>
<name>A0A7D5D523_9PSED</name>
<organism evidence="2 3">
    <name type="scientific">Pseudomonas eucalypticola</name>
    <dbReference type="NCBI Taxonomy" id="2599595"/>
    <lineage>
        <taxon>Bacteria</taxon>
        <taxon>Pseudomonadati</taxon>
        <taxon>Pseudomonadota</taxon>
        <taxon>Gammaproteobacteria</taxon>
        <taxon>Pseudomonadales</taxon>
        <taxon>Pseudomonadaceae</taxon>
        <taxon>Pseudomonas</taxon>
    </lineage>
</organism>
<sequence length="179" mass="20539">MSKFYVLVQDDKFKSLLDSPSSLGLYEFSVALAYGEATVDEEAGVYDLVYNTEHKRGKSASDVFTYFRPVIVFSRKVYDGLDYLKKFPEVRINSPVKSHVAIFIDTSLVGVFDRQRSKYDEWPDGYVVYDLVLRDMDDVTCDIFRVAESPKVVVVSQKFKDDVESMNVKGFSFRELKVS</sequence>
<evidence type="ECO:0000313" key="3">
    <source>
        <dbReference type="Proteomes" id="UP000509568"/>
    </source>
</evidence>
<protein>
    <recommendedName>
        <fullName evidence="1">Immunity MXAN-0049 protein domain-containing protein</fullName>
    </recommendedName>
</protein>
<dbReference type="Pfam" id="PF07791">
    <property type="entry name" value="Imm11"/>
    <property type="match status" value="1"/>
</dbReference>
<dbReference type="RefSeq" id="WP_176569531.1">
    <property type="nucleotide sequence ID" value="NZ_CP056030.1"/>
</dbReference>